<feature type="domain" description="Protein kinase" evidence="15">
    <location>
        <begin position="31"/>
        <end position="275"/>
    </location>
</feature>
<keyword evidence="9" id="KW-0112">Calmodulin-binding</keyword>
<evidence type="ECO:0000256" key="3">
    <source>
        <dbReference type="ARBA" id="ARBA00022527"/>
    </source>
</evidence>
<dbReference type="FunFam" id="1.10.510.10:FF:000449">
    <property type="entry name" value="Calcium/calmodulin-dependent protein kinase"/>
    <property type="match status" value="1"/>
</dbReference>
<dbReference type="InterPro" id="IPR000719">
    <property type="entry name" value="Prot_kinase_dom"/>
</dbReference>
<evidence type="ECO:0000256" key="14">
    <source>
        <dbReference type="SAM" id="MobiDB-lite"/>
    </source>
</evidence>
<sequence length="329" mass="37425">MVPSFRLWLPVSLLLNRLHRQPENHEKKSKYRFGRILGAGIYGTVWEAEGPSGLVAVKVVPKEELEILQRLKHPHIVKLIDWFKSKNEYYIVTELATGGELFDRICLRGQFTEKDASQTVKQILSAVNYLHQNNVVHRDLKPENLLYLTADKDSDLVVADFGIAKTLGSEDEVLTTMAGSFGYTAPEVLLNYGHGKPVDIWSLGIITYTLLCGYLPFRSKHVQDLIEECCTCRVVFHEKHWKDVSDDAKDFILKLLRPKPQDRLTSEQALAHTWLRGETAMEHNLLPEGAVFHEAFPAKLREMKELEQTLKEDGAAQEGSTEGIRSYRG</sequence>
<name>A0AAJ0GS22_9PEZI</name>
<comment type="similarity">
    <text evidence="1">Belongs to the protein kinase superfamily. CAMK Ser/Thr protein kinase family. CaMK subfamily.</text>
</comment>
<keyword evidence="7 16" id="KW-0418">Kinase</keyword>
<dbReference type="CDD" id="cd05117">
    <property type="entry name" value="STKc_CAMK"/>
    <property type="match status" value="1"/>
</dbReference>
<dbReference type="InterPro" id="IPR011009">
    <property type="entry name" value="Kinase-like_dom_sf"/>
</dbReference>
<dbReference type="PROSITE" id="PS50011">
    <property type="entry name" value="PROTEIN_KINASE_DOM"/>
    <property type="match status" value="1"/>
</dbReference>
<reference evidence="16" key="2">
    <citation type="submission" date="2023-06" db="EMBL/GenBank/DDBJ databases">
        <authorList>
            <consortium name="Lawrence Berkeley National Laboratory"/>
            <person name="Mondo S.J."/>
            <person name="Hensen N."/>
            <person name="Bonometti L."/>
            <person name="Westerberg I."/>
            <person name="Brannstrom I.O."/>
            <person name="Guillou S."/>
            <person name="Cros-Aarteil S."/>
            <person name="Calhoun S."/>
            <person name="Haridas S."/>
            <person name="Kuo A."/>
            <person name="Pangilinan J."/>
            <person name="Riley R."/>
            <person name="Labutti K."/>
            <person name="Andreopoulos B."/>
            <person name="Lipzen A."/>
            <person name="Chen C."/>
            <person name="Yanf M."/>
            <person name="Daum C."/>
            <person name="Ng V."/>
            <person name="Clum A."/>
            <person name="Steindorff A."/>
            <person name="Ohm R."/>
            <person name="Martin F."/>
            <person name="Silar P."/>
            <person name="Natvig D."/>
            <person name="Lalanne C."/>
            <person name="Gautier V."/>
            <person name="Ament-Velasquez S.L."/>
            <person name="Kruys A."/>
            <person name="Hutchinson M.I."/>
            <person name="Powell A.J."/>
            <person name="Barry K."/>
            <person name="Miller A.N."/>
            <person name="Grigoriev I.V."/>
            <person name="Debuchy R."/>
            <person name="Gladieux P."/>
            <person name="Thoren M.H."/>
            <person name="Johannesson H."/>
        </authorList>
    </citation>
    <scope>NUCLEOTIDE SEQUENCE</scope>
    <source>
        <strain evidence="16">CBS 333.67</strain>
    </source>
</reference>
<keyword evidence="5" id="KW-0808">Transferase</keyword>
<evidence type="ECO:0000256" key="5">
    <source>
        <dbReference type="ARBA" id="ARBA00022679"/>
    </source>
</evidence>
<comment type="caution">
    <text evidence="16">The sequence shown here is derived from an EMBL/GenBank/DDBJ whole genome shotgun (WGS) entry which is preliminary data.</text>
</comment>
<dbReference type="Proteomes" id="UP001273166">
    <property type="component" value="Unassembled WGS sequence"/>
</dbReference>
<accession>A0AAJ0GS22</accession>
<organism evidence="16 17">
    <name type="scientific">Chaetomium strumarium</name>
    <dbReference type="NCBI Taxonomy" id="1170767"/>
    <lineage>
        <taxon>Eukaryota</taxon>
        <taxon>Fungi</taxon>
        <taxon>Dikarya</taxon>
        <taxon>Ascomycota</taxon>
        <taxon>Pezizomycotina</taxon>
        <taxon>Sordariomycetes</taxon>
        <taxon>Sordariomycetidae</taxon>
        <taxon>Sordariales</taxon>
        <taxon>Chaetomiaceae</taxon>
        <taxon>Chaetomium</taxon>
    </lineage>
</organism>
<proteinExistence type="inferred from homology"/>
<dbReference type="RefSeq" id="XP_062720873.1">
    <property type="nucleotide sequence ID" value="XM_062870371.1"/>
</dbReference>
<dbReference type="Pfam" id="PF00069">
    <property type="entry name" value="Pkinase"/>
    <property type="match status" value="1"/>
</dbReference>
<comment type="catalytic activity">
    <reaction evidence="10">
        <text>L-threonyl-[protein] + ATP = O-phospho-L-threonyl-[protein] + ADP + H(+)</text>
        <dbReference type="Rhea" id="RHEA:46608"/>
        <dbReference type="Rhea" id="RHEA-COMP:11060"/>
        <dbReference type="Rhea" id="RHEA-COMP:11605"/>
        <dbReference type="ChEBI" id="CHEBI:15378"/>
        <dbReference type="ChEBI" id="CHEBI:30013"/>
        <dbReference type="ChEBI" id="CHEBI:30616"/>
        <dbReference type="ChEBI" id="CHEBI:61977"/>
        <dbReference type="ChEBI" id="CHEBI:456216"/>
        <dbReference type="EC" id="2.7.11.17"/>
    </reaction>
</comment>
<dbReference type="GO" id="GO:0004683">
    <property type="term" value="F:calcium/calmodulin-dependent protein kinase activity"/>
    <property type="evidence" value="ECO:0007669"/>
    <property type="project" value="UniProtKB-EC"/>
</dbReference>
<evidence type="ECO:0000256" key="10">
    <source>
        <dbReference type="ARBA" id="ARBA00047307"/>
    </source>
</evidence>
<dbReference type="PANTHER" id="PTHR24347">
    <property type="entry name" value="SERINE/THREONINE-PROTEIN KINASE"/>
    <property type="match status" value="1"/>
</dbReference>
<keyword evidence="17" id="KW-1185">Reference proteome</keyword>
<evidence type="ECO:0000256" key="12">
    <source>
        <dbReference type="PROSITE-ProRule" id="PRU10141"/>
    </source>
</evidence>
<evidence type="ECO:0000259" key="15">
    <source>
        <dbReference type="PROSITE" id="PS50011"/>
    </source>
</evidence>
<dbReference type="PROSITE" id="PS00107">
    <property type="entry name" value="PROTEIN_KINASE_ATP"/>
    <property type="match status" value="1"/>
</dbReference>
<dbReference type="SMART" id="SM00220">
    <property type="entry name" value="S_TKc"/>
    <property type="match status" value="1"/>
</dbReference>
<dbReference type="SUPFAM" id="SSF56112">
    <property type="entry name" value="Protein kinase-like (PK-like)"/>
    <property type="match status" value="1"/>
</dbReference>
<keyword evidence="8 12" id="KW-0067">ATP-binding</keyword>
<protein>
    <recommendedName>
        <fullName evidence="2">calcium/calmodulin-dependent protein kinase</fullName>
        <ecNumber evidence="2">2.7.11.17</ecNumber>
    </recommendedName>
</protein>
<dbReference type="GO" id="GO:0005516">
    <property type="term" value="F:calmodulin binding"/>
    <property type="evidence" value="ECO:0007669"/>
    <property type="project" value="UniProtKB-KW"/>
</dbReference>
<keyword evidence="4" id="KW-0597">Phosphoprotein</keyword>
<evidence type="ECO:0000313" key="17">
    <source>
        <dbReference type="Proteomes" id="UP001273166"/>
    </source>
</evidence>
<evidence type="ECO:0000256" key="7">
    <source>
        <dbReference type="ARBA" id="ARBA00022777"/>
    </source>
</evidence>
<feature type="binding site" evidence="12">
    <location>
        <position position="58"/>
    </location>
    <ligand>
        <name>ATP</name>
        <dbReference type="ChEBI" id="CHEBI:30616"/>
    </ligand>
</feature>
<dbReference type="InterPro" id="IPR008271">
    <property type="entry name" value="Ser/Thr_kinase_AS"/>
</dbReference>
<feature type="region of interest" description="Disordered" evidence="14">
    <location>
        <begin position="310"/>
        <end position="329"/>
    </location>
</feature>
<dbReference type="EMBL" id="JAUDZG010000004">
    <property type="protein sequence ID" value="KAK3305093.1"/>
    <property type="molecule type" value="Genomic_DNA"/>
</dbReference>
<dbReference type="GeneID" id="87889200"/>
<evidence type="ECO:0000256" key="11">
    <source>
        <dbReference type="ARBA" id="ARBA00047430"/>
    </source>
</evidence>
<evidence type="ECO:0000256" key="4">
    <source>
        <dbReference type="ARBA" id="ARBA00022553"/>
    </source>
</evidence>
<evidence type="ECO:0000256" key="8">
    <source>
        <dbReference type="ARBA" id="ARBA00022840"/>
    </source>
</evidence>
<dbReference type="InterPro" id="IPR017441">
    <property type="entry name" value="Protein_kinase_ATP_BS"/>
</dbReference>
<evidence type="ECO:0000256" key="9">
    <source>
        <dbReference type="ARBA" id="ARBA00022860"/>
    </source>
</evidence>
<gene>
    <name evidence="16" type="ORF">B0T15DRAFT_554930</name>
</gene>
<dbReference type="Gene3D" id="1.10.510.10">
    <property type="entry name" value="Transferase(Phosphotransferase) domain 1"/>
    <property type="match status" value="1"/>
</dbReference>
<keyword evidence="3 13" id="KW-0723">Serine/threonine-protein kinase</keyword>
<dbReference type="PROSITE" id="PS00108">
    <property type="entry name" value="PROTEIN_KINASE_ST"/>
    <property type="match status" value="1"/>
</dbReference>
<dbReference type="AlphaFoldDB" id="A0AAJ0GS22"/>
<evidence type="ECO:0000256" key="1">
    <source>
        <dbReference type="ARBA" id="ARBA00005354"/>
    </source>
</evidence>
<evidence type="ECO:0000256" key="2">
    <source>
        <dbReference type="ARBA" id="ARBA00012434"/>
    </source>
</evidence>
<evidence type="ECO:0000256" key="6">
    <source>
        <dbReference type="ARBA" id="ARBA00022741"/>
    </source>
</evidence>
<dbReference type="GO" id="GO:0005524">
    <property type="term" value="F:ATP binding"/>
    <property type="evidence" value="ECO:0007669"/>
    <property type="project" value="UniProtKB-UniRule"/>
</dbReference>
<dbReference type="EC" id="2.7.11.17" evidence="2"/>
<reference evidence="16" key="1">
    <citation type="journal article" date="2023" name="Mol. Phylogenet. Evol.">
        <title>Genome-scale phylogeny and comparative genomics of the fungal order Sordariales.</title>
        <authorList>
            <person name="Hensen N."/>
            <person name="Bonometti L."/>
            <person name="Westerberg I."/>
            <person name="Brannstrom I.O."/>
            <person name="Guillou S."/>
            <person name="Cros-Aarteil S."/>
            <person name="Calhoun S."/>
            <person name="Haridas S."/>
            <person name="Kuo A."/>
            <person name="Mondo S."/>
            <person name="Pangilinan J."/>
            <person name="Riley R."/>
            <person name="LaButti K."/>
            <person name="Andreopoulos B."/>
            <person name="Lipzen A."/>
            <person name="Chen C."/>
            <person name="Yan M."/>
            <person name="Daum C."/>
            <person name="Ng V."/>
            <person name="Clum A."/>
            <person name="Steindorff A."/>
            <person name="Ohm R.A."/>
            <person name="Martin F."/>
            <person name="Silar P."/>
            <person name="Natvig D.O."/>
            <person name="Lalanne C."/>
            <person name="Gautier V."/>
            <person name="Ament-Velasquez S.L."/>
            <person name="Kruys A."/>
            <person name="Hutchinson M.I."/>
            <person name="Powell A.J."/>
            <person name="Barry K."/>
            <person name="Miller A.N."/>
            <person name="Grigoriev I.V."/>
            <person name="Debuchy R."/>
            <person name="Gladieux P."/>
            <person name="Hiltunen Thoren M."/>
            <person name="Johannesson H."/>
        </authorList>
    </citation>
    <scope>NUCLEOTIDE SEQUENCE</scope>
    <source>
        <strain evidence="16">CBS 333.67</strain>
    </source>
</reference>
<comment type="catalytic activity">
    <reaction evidence="11">
        <text>L-seryl-[protein] + ATP = O-phospho-L-seryl-[protein] + ADP + H(+)</text>
        <dbReference type="Rhea" id="RHEA:17989"/>
        <dbReference type="Rhea" id="RHEA-COMP:9863"/>
        <dbReference type="Rhea" id="RHEA-COMP:11604"/>
        <dbReference type="ChEBI" id="CHEBI:15378"/>
        <dbReference type="ChEBI" id="CHEBI:29999"/>
        <dbReference type="ChEBI" id="CHEBI:30616"/>
        <dbReference type="ChEBI" id="CHEBI:83421"/>
        <dbReference type="ChEBI" id="CHEBI:456216"/>
        <dbReference type="EC" id="2.7.11.17"/>
    </reaction>
</comment>
<keyword evidence="6 12" id="KW-0547">Nucleotide-binding</keyword>
<evidence type="ECO:0000256" key="13">
    <source>
        <dbReference type="RuleBase" id="RU000304"/>
    </source>
</evidence>
<evidence type="ECO:0000313" key="16">
    <source>
        <dbReference type="EMBL" id="KAK3305093.1"/>
    </source>
</evidence>